<dbReference type="AlphaFoldDB" id="U2XW82"/>
<dbReference type="SUPFAM" id="SSF51735">
    <property type="entry name" value="NAD(P)-binding Rossmann-fold domains"/>
    <property type="match status" value="1"/>
</dbReference>
<dbReference type="EC" id="3.1.1.-" evidence="3"/>
<sequence length="392" mass="44693">MFEIINRSGPLFIKDYEIHKSEFSSKIKNSRILVVGGGGSIGRSTASQIFKFEPSELVLVDISENNLVETIRYLRSSIDNTTTKLRSFALDVNSLEFDALGSESGEYDYILNFSALKHVRSESNPFSISRMIDVNIFNAVKLAHFAERWKSKNYFCVSTDKAANPENIMGASKRIMELFLLKCSLTQNISFARFANVAFSEGSLLYGFKKRIEAKQPLSAPHDVQRFFVTLDEAGLLCLFSCIMGKNRDIFFPKLTIEEHGTSFKDIAVKFLASQGFEAIPFGSEAEARKNVSIIKDNKWPCYFFESDTTGEKPAEEFYTSTDKVDWEKYKDVGVISNEPNYSGDDLEEFIKSVEDWRNSASWKKGDIVQIFQKLVPNFKHEEKNKYLDEKM</sequence>
<dbReference type="Gene3D" id="3.40.50.720">
    <property type="entry name" value="NAD(P)-binding Rossmann-like Domain"/>
    <property type="match status" value="2"/>
</dbReference>
<dbReference type="PANTHER" id="PTHR43318:SF1">
    <property type="entry name" value="POLYSACCHARIDE BIOSYNTHESIS PROTEIN EPSC-RELATED"/>
    <property type="match status" value="1"/>
</dbReference>
<organism evidence="3 4">
    <name type="scientific">Candidatus Micropelagius thuwalensis</name>
    <dbReference type="NCBI Taxonomy" id="1397666"/>
    <lineage>
        <taxon>Bacteria</taxon>
        <taxon>Pseudomonadati</taxon>
        <taxon>Pseudomonadota</taxon>
        <taxon>Alphaproteobacteria</taxon>
        <taxon>PS1 clade</taxon>
        <taxon>Candidatus Micropelagius</taxon>
    </lineage>
</organism>
<dbReference type="STRING" id="1397666.RS24_00811"/>
<accession>U2XW82</accession>
<comment type="caution">
    <text evidence="3">The sequence shown here is derived from an EMBL/GenBank/DDBJ whole genome shotgun (WGS) entry which is preliminary data.</text>
</comment>
<proteinExistence type="inferred from homology"/>
<evidence type="ECO:0000313" key="4">
    <source>
        <dbReference type="Proteomes" id="UP000016762"/>
    </source>
</evidence>
<feature type="domain" description="Polysaccharide biosynthesis protein CapD-like" evidence="2">
    <location>
        <begin position="32"/>
        <end position="277"/>
    </location>
</feature>
<reference evidence="3 4" key="1">
    <citation type="journal article" date="2014" name="FEMS Microbiol. Ecol.">
        <title>Genomic differentiation among two strains of the PS1 clade isolated from geographically separated marine habitats.</title>
        <authorList>
            <person name="Jimenez-Infante F."/>
            <person name="Ngugi D.K."/>
            <person name="Alam I."/>
            <person name="Rashid M."/>
            <person name="Baalawi W."/>
            <person name="Kamau A.A."/>
            <person name="Bajic V.B."/>
            <person name="Stingl U."/>
        </authorList>
    </citation>
    <scope>NUCLEOTIDE SEQUENCE [LARGE SCALE GENOMIC DNA]</scope>
    <source>
        <strain evidence="3 4">RS24</strain>
    </source>
</reference>
<dbReference type="InterPro" id="IPR036291">
    <property type="entry name" value="NAD(P)-bd_dom_sf"/>
</dbReference>
<dbReference type="InterPro" id="IPR051203">
    <property type="entry name" value="Polysaccharide_Synthase-Rel"/>
</dbReference>
<dbReference type="PANTHER" id="PTHR43318">
    <property type="entry name" value="UDP-N-ACETYLGLUCOSAMINE 4,6-DEHYDRATASE"/>
    <property type="match status" value="1"/>
</dbReference>
<gene>
    <name evidence="3" type="ORF">RS24_00811</name>
</gene>
<dbReference type="eggNOG" id="COG1086">
    <property type="taxonomic scope" value="Bacteria"/>
</dbReference>
<evidence type="ECO:0000313" key="3">
    <source>
        <dbReference type="EMBL" id="ERL47091.1"/>
    </source>
</evidence>
<dbReference type="PATRIC" id="fig|1397666.3.peg.740"/>
<name>U2XW82_9PROT</name>
<dbReference type="OrthoDB" id="9803111at2"/>
<dbReference type="Proteomes" id="UP000016762">
    <property type="component" value="Unassembled WGS sequence"/>
</dbReference>
<dbReference type="EMBL" id="AWXE01000002">
    <property type="protein sequence ID" value="ERL47091.1"/>
    <property type="molecule type" value="Genomic_DNA"/>
</dbReference>
<protein>
    <submittedName>
        <fullName evidence="3">Lipase protein</fullName>
        <ecNumber evidence="3">3.1.1.-</ecNumber>
    </submittedName>
</protein>
<keyword evidence="4" id="KW-1185">Reference proteome</keyword>
<dbReference type="RefSeq" id="WP_021776848.1">
    <property type="nucleotide sequence ID" value="NZ_AWXE01000002.1"/>
</dbReference>
<evidence type="ECO:0000259" key="2">
    <source>
        <dbReference type="Pfam" id="PF02719"/>
    </source>
</evidence>
<comment type="similarity">
    <text evidence="1">Belongs to the polysaccharide synthase family.</text>
</comment>
<dbReference type="GO" id="GO:0016787">
    <property type="term" value="F:hydrolase activity"/>
    <property type="evidence" value="ECO:0007669"/>
    <property type="project" value="UniProtKB-KW"/>
</dbReference>
<evidence type="ECO:0000256" key="1">
    <source>
        <dbReference type="ARBA" id="ARBA00007430"/>
    </source>
</evidence>
<dbReference type="InterPro" id="IPR003869">
    <property type="entry name" value="Polysac_CapD-like"/>
</dbReference>
<dbReference type="Pfam" id="PF02719">
    <property type="entry name" value="Polysacc_synt_2"/>
    <property type="match status" value="1"/>
</dbReference>
<keyword evidence="3" id="KW-0378">Hydrolase</keyword>